<accession>A0A4R9LSL0</accession>
<reference evidence="1" key="1">
    <citation type="journal article" date="2019" name="PLoS Negl. Trop. Dis.">
        <title>Revisiting the worldwide diversity of Leptospira species in the environment.</title>
        <authorList>
            <person name="Vincent A.T."/>
            <person name="Schiettekatte O."/>
            <person name="Bourhy P."/>
            <person name="Veyrier F.J."/>
            <person name="Picardeau M."/>
        </authorList>
    </citation>
    <scope>NUCLEOTIDE SEQUENCE [LARGE SCALE GENOMIC DNA]</scope>
    <source>
        <strain evidence="1">201400974</strain>
    </source>
</reference>
<dbReference type="AlphaFoldDB" id="A0A4R9LSL0"/>
<dbReference type="Proteomes" id="UP000298264">
    <property type="component" value="Unassembled WGS sequence"/>
</dbReference>
<organism evidence="1 2">
    <name type="scientific">Leptospira ilyithenensis</name>
    <dbReference type="NCBI Taxonomy" id="2484901"/>
    <lineage>
        <taxon>Bacteria</taxon>
        <taxon>Pseudomonadati</taxon>
        <taxon>Spirochaetota</taxon>
        <taxon>Spirochaetia</taxon>
        <taxon>Leptospirales</taxon>
        <taxon>Leptospiraceae</taxon>
        <taxon>Leptospira</taxon>
    </lineage>
</organism>
<gene>
    <name evidence="1" type="ORF">EHS11_05010</name>
</gene>
<dbReference type="EMBL" id="RQHV01000036">
    <property type="protein sequence ID" value="TGN11872.1"/>
    <property type="molecule type" value="Genomic_DNA"/>
</dbReference>
<evidence type="ECO:0000313" key="1">
    <source>
        <dbReference type="EMBL" id="TGN11872.1"/>
    </source>
</evidence>
<proteinExistence type="predicted"/>
<keyword evidence="2" id="KW-1185">Reference proteome</keyword>
<evidence type="ECO:0000313" key="2">
    <source>
        <dbReference type="Proteomes" id="UP000298264"/>
    </source>
</evidence>
<comment type="caution">
    <text evidence="1">The sequence shown here is derived from an EMBL/GenBank/DDBJ whole genome shotgun (WGS) entry which is preliminary data.</text>
</comment>
<sequence>MLCRFYLSVFLFSLCNCFGSKDEIRDYHYLGMCEESRKDLAEVVFLEQSKESVQTRSGQAASIAATSGTAVTETLVYLGGGALVGALICSPLIALDVAADGRSLQIAFWK</sequence>
<protein>
    <submittedName>
        <fullName evidence="1">Uncharacterized protein</fullName>
    </submittedName>
</protein>
<dbReference type="RefSeq" id="WP_135763321.1">
    <property type="nucleotide sequence ID" value="NZ_RQHV01000036.1"/>
</dbReference>
<name>A0A4R9LSL0_9LEPT</name>